<dbReference type="GO" id="GO:0051239">
    <property type="term" value="P:regulation of multicellular organismal process"/>
    <property type="evidence" value="ECO:0007669"/>
    <property type="project" value="UniProtKB-ARBA"/>
</dbReference>
<sequence>MISRRRIISRSLDPCDYLGEYVSPYEEEEKTVWHSKEELFSDHIQEVFNKWEQIDDEIWAKVICMNGKRRVAKAYARVPVLTIDGTHDGFDGYRIGLNGFENPLLDVKTEEVMRYIGK</sequence>
<dbReference type="InterPro" id="IPR008984">
    <property type="entry name" value="SMAD_FHA_dom_sf"/>
</dbReference>
<organism evidence="2">
    <name type="scientific">Medioppia subpectinata</name>
    <dbReference type="NCBI Taxonomy" id="1979941"/>
    <lineage>
        <taxon>Eukaryota</taxon>
        <taxon>Metazoa</taxon>
        <taxon>Ecdysozoa</taxon>
        <taxon>Arthropoda</taxon>
        <taxon>Chelicerata</taxon>
        <taxon>Arachnida</taxon>
        <taxon>Acari</taxon>
        <taxon>Acariformes</taxon>
        <taxon>Sarcoptiformes</taxon>
        <taxon>Oribatida</taxon>
        <taxon>Brachypylina</taxon>
        <taxon>Oppioidea</taxon>
        <taxon>Oppiidae</taxon>
        <taxon>Medioppia</taxon>
    </lineage>
</organism>
<dbReference type="Proteomes" id="UP000759131">
    <property type="component" value="Unassembled WGS sequence"/>
</dbReference>
<evidence type="ECO:0000313" key="2">
    <source>
        <dbReference type="EMBL" id="CAD7632495.1"/>
    </source>
</evidence>
<feature type="non-terminal residue" evidence="2">
    <location>
        <position position="1"/>
    </location>
</feature>
<keyword evidence="3" id="KW-1185">Reference proteome</keyword>
<feature type="domain" description="MH2" evidence="1">
    <location>
        <begin position="59"/>
        <end position="118"/>
    </location>
</feature>
<dbReference type="GO" id="GO:0006355">
    <property type="term" value="P:regulation of DNA-templated transcription"/>
    <property type="evidence" value="ECO:0007669"/>
    <property type="project" value="InterPro"/>
</dbReference>
<dbReference type="PANTHER" id="PTHR22742:SF2">
    <property type="entry name" value="EXPANSION, ISOFORM A-RELATED"/>
    <property type="match status" value="1"/>
</dbReference>
<evidence type="ECO:0000259" key="1">
    <source>
        <dbReference type="PROSITE" id="PS51076"/>
    </source>
</evidence>
<dbReference type="EMBL" id="CAJPIZ010011072">
    <property type="protein sequence ID" value="CAG2112925.1"/>
    <property type="molecule type" value="Genomic_DNA"/>
</dbReference>
<reference evidence="2" key="1">
    <citation type="submission" date="2020-11" db="EMBL/GenBank/DDBJ databases">
        <authorList>
            <person name="Tran Van P."/>
        </authorList>
    </citation>
    <scope>NUCLEOTIDE SEQUENCE</scope>
</reference>
<dbReference type="EMBL" id="OC865647">
    <property type="protein sequence ID" value="CAD7632495.1"/>
    <property type="molecule type" value="Genomic_DNA"/>
</dbReference>
<dbReference type="SUPFAM" id="SSF49879">
    <property type="entry name" value="SMAD/FHA domain"/>
    <property type="match status" value="1"/>
</dbReference>
<dbReference type="InterPro" id="IPR017855">
    <property type="entry name" value="SMAD-like_dom_sf"/>
</dbReference>
<dbReference type="PANTHER" id="PTHR22742">
    <property type="entry name" value="EXPANSION, ISOFORM A-RELATED"/>
    <property type="match status" value="1"/>
</dbReference>
<dbReference type="InterPro" id="IPR001132">
    <property type="entry name" value="SMAD_dom_Dwarfin-type"/>
</dbReference>
<dbReference type="AlphaFoldDB" id="A0A7R9Q658"/>
<dbReference type="OrthoDB" id="5973987at2759"/>
<accession>A0A7R9Q658</accession>
<dbReference type="Gene3D" id="2.60.200.10">
    <property type="match status" value="1"/>
</dbReference>
<dbReference type="Pfam" id="PF03166">
    <property type="entry name" value="MH2"/>
    <property type="match status" value="1"/>
</dbReference>
<protein>
    <recommendedName>
        <fullName evidence="1">MH2 domain-containing protein</fullName>
    </recommendedName>
</protein>
<gene>
    <name evidence="2" type="ORF">OSB1V03_LOCUS12898</name>
</gene>
<proteinExistence type="predicted"/>
<dbReference type="PROSITE" id="PS51076">
    <property type="entry name" value="MH2"/>
    <property type="match status" value="1"/>
</dbReference>
<dbReference type="GO" id="GO:0009791">
    <property type="term" value="P:post-embryonic development"/>
    <property type="evidence" value="ECO:0007669"/>
    <property type="project" value="UniProtKB-ARBA"/>
</dbReference>
<name>A0A7R9Q658_9ACAR</name>
<evidence type="ECO:0000313" key="3">
    <source>
        <dbReference type="Proteomes" id="UP000759131"/>
    </source>
</evidence>
<dbReference type="GO" id="GO:0050793">
    <property type="term" value="P:regulation of developmental process"/>
    <property type="evidence" value="ECO:0007669"/>
    <property type="project" value="UniProtKB-ARBA"/>
</dbReference>